<comment type="subunit">
    <text evidence="10">Interacts with XIAP and BIRC7. Interacts with TRAF6 and MAP3K7; during IL-1 signaling. Identified in the TRIKA2 complex composed of MAP3K7, TAB1 and TAB2. Interacts with TRAF6 and MAPK14; these interactions allow MAPK14 autophosphorylation. Interacts with STING1; interaction takes place following cGAMP activation and promotes TAB1 recruitment to the endoplasmic reticulum, triggering MAP3K7/TAK1 activation and STING1 phosphorylation.</text>
</comment>
<dbReference type="Gene3D" id="3.60.40.10">
    <property type="entry name" value="PPM-type phosphatase domain"/>
    <property type="match status" value="1"/>
</dbReference>
<dbReference type="OMA" id="HPFEDRS"/>
<dbReference type="SMART" id="SM00332">
    <property type="entry name" value="PP2Cc"/>
    <property type="match status" value="1"/>
</dbReference>
<dbReference type="AlphaFoldDB" id="V4CH24"/>
<dbReference type="Proteomes" id="UP000030746">
    <property type="component" value="Unassembled WGS sequence"/>
</dbReference>
<dbReference type="HOGENOM" id="CLU_027717_2_0_1"/>
<keyword evidence="5" id="KW-0256">Endoplasmic reticulum</keyword>
<keyword evidence="8" id="KW-0325">Glycoprotein</keyword>
<dbReference type="GO" id="GO:0007165">
    <property type="term" value="P:signal transduction"/>
    <property type="evidence" value="ECO:0007669"/>
    <property type="project" value="UniProtKB-ARBA"/>
</dbReference>
<dbReference type="GO" id="GO:0008047">
    <property type="term" value="F:enzyme activator activity"/>
    <property type="evidence" value="ECO:0007669"/>
    <property type="project" value="UniProtKB-ARBA"/>
</dbReference>
<dbReference type="InterPro" id="IPR036457">
    <property type="entry name" value="PPM-type-like_dom_sf"/>
</dbReference>
<evidence type="ECO:0000256" key="1">
    <source>
        <dbReference type="ARBA" id="ARBA00004397"/>
    </source>
</evidence>
<dbReference type="PANTHER" id="PTHR13832:SF533">
    <property type="entry name" value="TGF-BETA-ACTIVATED KINASE 1 AND MAP3K7-BINDING PROTEIN 1"/>
    <property type="match status" value="1"/>
</dbReference>
<evidence type="ECO:0000256" key="3">
    <source>
        <dbReference type="ARBA" id="ARBA00022490"/>
    </source>
</evidence>
<keyword evidence="6" id="KW-0832">Ubl conjugation</keyword>
<sequence length="398" mass="44457">MASRPTHSSADTVGSPPRFGLQGHALSWTDDLPVCHYSGVGFSTNQIYREDGDRREEHEFEDKSFHFRSDDGCYLYGVFDGHNGNRASNFAAQRMPAELLLGQLQGKTTDNEVREVLRQAFIAVEKGYFESMDELLLQKTTLQMELPEGISSFDAYNKYPDIMSKIQALETQIAGGTTACVVLIYNNKLYVANVGDTRALLCKTDVDGVLRLVQLSHDHTIADEQEQIRLVNLGLDVEKLKQLRKIGTSDNTRCIGDYHVKGGYKDIDILRTAIREPVIADPHVEGGIELDEGCRFLIVMSDGLYQSLEDASNCERVNAEIASMVAAEFSMQSTLNGVAQAVVDRVVRRHHDAYMTGHDMLKIVCQKRDDITLLIRNFNYPLALPATSPTMPRVPYST</sequence>
<dbReference type="GO" id="GO:0004722">
    <property type="term" value="F:protein serine/threonine phosphatase activity"/>
    <property type="evidence" value="ECO:0007669"/>
    <property type="project" value="InterPro"/>
</dbReference>
<dbReference type="GeneID" id="20244690"/>
<dbReference type="STRING" id="225164.V4CH24"/>
<evidence type="ECO:0000313" key="15">
    <source>
        <dbReference type="EMBL" id="ESP01385.1"/>
    </source>
</evidence>
<evidence type="ECO:0000256" key="6">
    <source>
        <dbReference type="ARBA" id="ARBA00022843"/>
    </source>
</evidence>
<evidence type="ECO:0000313" key="16">
    <source>
        <dbReference type="Proteomes" id="UP000030746"/>
    </source>
</evidence>
<keyword evidence="4" id="KW-0597">Phosphoprotein</keyword>
<dbReference type="FunFam" id="3.60.40.10:FF:000014">
    <property type="entry name" value="TGF-beta-activated kinase 1 and MAP3K7-binding protein 1-like"/>
    <property type="match status" value="1"/>
</dbReference>
<evidence type="ECO:0000256" key="13">
    <source>
        <dbReference type="ARBA" id="ARBA00080658"/>
    </source>
</evidence>
<comment type="subcellular location">
    <subcellularLocation>
        <location evidence="2">Cytoplasm</location>
        <location evidence="2">Cytosol</location>
    </subcellularLocation>
    <subcellularLocation>
        <location evidence="1">Endoplasmic reticulum membrane</location>
        <topology evidence="1">Peripheral membrane protein</topology>
        <orientation evidence="1">Cytoplasmic side</orientation>
    </subcellularLocation>
</comment>
<gene>
    <name evidence="15" type="ORF">LOTGIDRAFT_186175</name>
</gene>
<feature type="domain" description="PPM-type phosphatase" evidence="14">
    <location>
        <begin position="39"/>
        <end position="378"/>
    </location>
</feature>
<dbReference type="SUPFAM" id="SSF81606">
    <property type="entry name" value="PP2C-like"/>
    <property type="match status" value="1"/>
</dbReference>
<evidence type="ECO:0000256" key="4">
    <source>
        <dbReference type="ARBA" id="ARBA00022553"/>
    </source>
</evidence>
<proteinExistence type="predicted"/>
<name>V4CH24_LOTGI</name>
<accession>V4CH24</accession>
<dbReference type="InterPro" id="IPR001932">
    <property type="entry name" value="PPM-type_phosphatase-like_dom"/>
</dbReference>
<evidence type="ECO:0000256" key="11">
    <source>
        <dbReference type="ARBA" id="ARBA00074232"/>
    </source>
</evidence>
<keyword evidence="3" id="KW-0963">Cytoplasm</keyword>
<comment type="function">
    <text evidence="9">Key adapter protein that plays an essential role in JNK and NF-kappa-B activation and proinflammatory cytokines production in response to stimulation with TLRs and cytokines. Mechanistically, associates with the catalytic domain of MAP3K7/TAK1 to trigger MAP3K7/TAK1 autophosphorylation leading to its full activation. Similarly, associates with MAPK14 and triggers its autophosphorylation and subsequent activation. In turn, MAPK14 phosphorylates TAB1 and inhibits MAP3K7/TAK1 activation in a feedback control mechanism. Also plays a role in recruiting MAPK14 to the TAK1 complex for the phosphorylation of the TAB2 and TAB3 regulatory subunits.</text>
</comment>
<dbReference type="RefSeq" id="XP_009048019.1">
    <property type="nucleotide sequence ID" value="XM_009049771.1"/>
</dbReference>
<dbReference type="Pfam" id="PF00481">
    <property type="entry name" value="PP2C"/>
    <property type="match status" value="1"/>
</dbReference>
<dbReference type="CDD" id="cd00143">
    <property type="entry name" value="PP2Cc"/>
    <property type="match status" value="1"/>
</dbReference>
<dbReference type="CTD" id="20244690"/>
<feature type="non-terminal residue" evidence="15">
    <location>
        <position position="398"/>
    </location>
</feature>
<dbReference type="GO" id="GO:0005789">
    <property type="term" value="C:endoplasmic reticulum membrane"/>
    <property type="evidence" value="ECO:0007669"/>
    <property type="project" value="UniProtKB-SubCell"/>
</dbReference>
<dbReference type="PROSITE" id="PS51746">
    <property type="entry name" value="PPM_2"/>
    <property type="match status" value="1"/>
</dbReference>
<protein>
    <recommendedName>
        <fullName evidence="11">TGF-beta-activated kinase 1 and MAP3K7-binding protein 1</fullName>
    </recommendedName>
    <alternativeName>
        <fullName evidence="12">Mitogen-activated protein kinase kinase kinase 7-interacting protein 1</fullName>
    </alternativeName>
    <alternativeName>
        <fullName evidence="13">TGF-beta-activated kinase 1-binding protein 1</fullName>
    </alternativeName>
</protein>
<evidence type="ECO:0000256" key="5">
    <source>
        <dbReference type="ARBA" id="ARBA00022824"/>
    </source>
</evidence>
<dbReference type="GO" id="GO:1902533">
    <property type="term" value="P:positive regulation of intracellular signal transduction"/>
    <property type="evidence" value="ECO:0007669"/>
    <property type="project" value="UniProtKB-ARBA"/>
</dbReference>
<dbReference type="GO" id="GO:0005829">
    <property type="term" value="C:cytosol"/>
    <property type="evidence" value="ECO:0007669"/>
    <property type="project" value="UniProtKB-SubCell"/>
</dbReference>
<evidence type="ECO:0000256" key="9">
    <source>
        <dbReference type="ARBA" id="ARBA00057862"/>
    </source>
</evidence>
<evidence type="ECO:0000256" key="2">
    <source>
        <dbReference type="ARBA" id="ARBA00004514"/>
    </source>
</evidence>
<evidence type="ECO:0000256" key="8">
    <source>
        <dbReference type="ARBA" id="ARBA00023180"/>
    </source>
</evidence>
<dbReference type="OrthoDB" id="10049211at2759"/>
<dbReference type="KEGG" id="lgi:LOTGIDRAFT_186175"/>
<dbReference type="InterPro" id="IPR015655">
    <property type="entry name" value="PP2C"/>
</dbReference>
<evidence type="ECO:0000259" key="14">
    <source>
        <dbReference type="PROSITE" id="PS51746"/>
    </source>
</evidence>
<evidence type="ECO:0000256" key="7">
    <source>
        <dbReference type="ARBA" id="ARBA00023136"/>
    </source>
</evidence>
<dbReference type="PANTHER" id="PTHR13832">
    <property type="entry name" value="PROTEIN PHOSPHATASE 2C"/>
    <property type="match status" value="1"/>
</dbReference>
<evidence type="ECO:0000256" key="10">
    <source>
        <dbReference type="ARBA" id="ARBA00062935"/>
    </source>
</evidence>
<keyword evidence="16" id="KW-1185">Reference proteome</keyword>
<reference evidence="15 16" key="1">
    <citation type="journal article" date="2013" name="Nature">
        <title>Insights into bilaterian evolution from three spiralian genomes.</title>
        <authorList>
            <person name="Simakov O."/>
            <person name="Marletaz F."/>
            <person name="Cho S.J."/>
            <person name="Edsinger-Gonzales E."/>
            <person name="Havlak P."/>
            <person name="Hellsten U."/>
            <person name="Kuo D.H."/>
            <person name="Larsson T."/>
            <person name="Lv J."/>
            <person name="Arendt D."/>
            <person name="Savage R."/>
            <person name="Osoegawa K."/>
            <person name="de Jong P."/>
            <person name="Grimwood J."/>
            <person name="Chapman J.A."/>
            <person name="Shapiro H."/>
            <person name="Aerts A."/>
            <person name="Otillar R.P."/>
            <person name="Terry A.Y."/>
            <person name="Boore J.L."/>
            <person name="Grigoriev I.V."/>
            <person name="Lindberg D.R."/>
            <person name="Seaver E.C."/>
            <person name="Weisblat D.A."/>
            <person name="Putnam N.H."/>
            <person name="Rokhsar D.S."/>
        </authorList>
    </citation>
    <scope>NUCLEOTIDE SEQUENCE [LARGE SCALE GENOMIC DNA]</scope>
</reference>
<dbReference type="EMBL" id="KB200521">
    <property type="protein sequence ID" value="ESP01385.1"/>
    <property type="molecule type" value="Genomic_DNA"/>
</dbReference>
<evidence type="ECO:0000256" key="12">
    <source>
        <dbReference type="ARBA" id="ARBA00080486"/>
    </source>
</evidence>
<organism evidence="15 16">
    <name type="scientific">Lottia gigantea</name>
    <name type="common">Giant owl limpet</name>
    <dbReference type="NCBI Taxonomy" id="225164"/>
    <lineage>
        <taxon>Eukaryota</taxon>
        <taxon>Metazoa</taxon>
        <taxon>Spiralia</taxon>
        <taxon>Lophotrochozoa</taxon>
        <taxon>Mollusca</taxon>
        <taxon>Gastropoda</taxon>
        <taxon>Patellogastropoda</taxon>
        <taxon>Lottioidea</taxon>
        <taxon>Lottiidae</taxon>
        <taxon>Lottia</taxon>
    </lineage>
</organism>
<keyword evidence="7" id="KW-0472">Membrane</keyword>